<protein>
    <submittedName>
        <fullName evidence="1">Uncharacterized protein</fullName>
    </submittedName>
</protein>
<reference evidence="1 2" key="1">
    <citation type="submission" date="2020-05" db="EMBL/GenBank/DDBJ databases">
        <title>Whole genome shotgun sequence of Streptomyces fulvorobeus NBRC 15897.</title>
        <authorList>
            <person name="Komaki H."/>
            <person name="Tamura T."/>
        </authorList>
    </citation>
    <scope>NUCLEOTIDE SEQUENCE [LARGE SCALE GENOMIC DNA]</scope>
    <source>
        <strain evidence="1 2">NBRC 15897</strain>
    </source>
</reference>
<accession>A0A7J0C0S7</accession>
<dbReference type="Proteomes" id="UP000498980">
    <property type="component" value="Unassembled WGS sequence"/>
</dbReference>
<evidence type="ECO:0000313" key="1">
    <source>
        <dbReference type="EMBL" id="GFM96092.1"/>
    </source>
</evidence>
<dbReference type="AlphaFoldDB" id="A0A7J0C0S7"/>
<organism evidence="1 2">
    <name type="scientific">Streptomyces fulvorobeus</name>
    <dbReference type="NCBI Taxonomy" id="284028"/>
    <lineage>
        <taxon>Bacteria</taxon>
        <taxon>Bacillati</taxon>
        <taxon>Actinomycetota</taxon>
        <taxon>Actinomycetes</taxon>
        <taxon>Kitasatosporales</taxon>
        <taxon>Streptomycetaceae</taxon>
        <taxon>Streptomyces</taxon>
    </lineage>
</organism>
<gene>
    <name evidence="1" type="ORF">Sfulv_09030</name>
</gene>
<proteinExistence type="predicted"/>
<comment type="caution">
    <text evidence="1">The sequence shown here is derived from an EMBL/GenBank/DDBJ whole genome shotgun (WGS) entry which is preliminary data.</text>
</comment>
<sequence length="115" mass="12756">MHRIGRAHLVERESLPGVQLGILSLQLYSRNFTPTRVRVRPEFLEHLCLAFPGSEDAAELDEEAAGLPIGDKFPAFTEEELVPGIERQEGTRILRPLLNCGQCGLSGLGAPLRYF</sequence>
<keyword evidence="2" id="KW-1185">Reference proteome</keyword>
<name>A0A7J0C0S7_9ACTN</name>
<evidence type="ECO:0000313" key="2">
    <source>
        <dbReference type="Proteomes" id="UP000498980"/>
    </source>
</evidence>
<dbReference type="EMBL" id="BLWC01000001">
    <property type="protein sequence ID" value="GFM96092.1"/>
    <property type="molecule type" value="Genomic_DNA"/>
</dbReference>